<name>A0A5C6RLJ1_9BACT</name>
<organism evidence="1 2">
    <name type="scientific">Phaeodactylibacter luteus</name>
    <dbReference type="NCBI Taxonomy" id="1564516"/>
    <lineage>
        <taxon>Bacteria</taxon>
        <taxon>Pseudomonadati</taxon>
        <taxon>Bacteroidota</taxon>
        <taxon>Saprospiria</taxon>
        <taxon>Saprospirales</taxon>
        <taxon>Haliscomenobacteraceae</taxon>
        <taxon>Phaeodactylibacter</taxon>
    </lineage>
</organism>
<evidence type="ECO:0000313" key="2">
    <source>
        <dbReference type="Proteomes" id="UP000321580"/>
    </source>
</evidence>
<dbReference type="RefSeq" id="WP_147167527.1">
    <property type="nucleotide sequence ID" value="NZ_VOOR01000019.1"/>
</dbReference>
<proteinExistence type="predicted"/>
<dbReference type="EMBL" id="VOOR01000019">
    <property type="protein sequence ID" value="TXB63123.1"/>
    <property type="molecule type" value="Genomic_DNA"/>
</dbReference>
<keyword evidence="2" id="KW-1185">Reference proteome</keyword>
<sequence>MYRSTLQMLGQFIVWGSMLFTRRAPKPYICAPPFQGTWIAVNGGPDKDSSHSWHLLAQRYAYDFVKTDRDGRSHTAAGDELSDYYAWGGAVCSPAHGRVVAVKGTADDFQGVGDGAIDWKARDFRGNFVVIRH</sequence>
<dbReference type="Proteomes" id="UP000321580">
    <property type="component" value="Unassembled WGS sequence"/>
</dbReference>
<protein>
    <submittedName>
        <fullName evidence="1">Uncharacterized protein</fullName>
    </submittedName>
</protein>
<reference evidence="1 2" key="1">
    <citation type="submission" date="2019-08" db="EMBL/GenBank/DDBJ databases">
        <title>Genome of Phaeodactylibacter luteus.</title>
        <authorList>
            <person name="Bowman J.P."/>
        </authorList>
    </citation>
    <scope>NUCLEOTIDE SEQUENCE [LARGE SCALE GENOMIC DNA]</scope>
    <source>
        <strain evidence="1 2">KCTC 42180</strain>
    </source>
</reference>
<dbReference type="OrthoDB" id="9809488at2"/>
<dbReference type="AlphaFoldDB" id="A0A5C6RLJ1"/>
<gene>
    <name evidence="1" type="ORF">FRY97_10725</name>
</gene>
<evidence type="ECO:0000313" key="1">
    <source>
        <dbReference type="EMBL" id="TXB63123.1"/>
    </source>
</evidence>
<accession>A0A5C6RLJ1</accession>
<comment type="caution">
    <text evidence="1">The sequence shown here is derived from an EMBL/GenBank/DDBJ whole genome shotgun (WGS) entry which is preliminary data.</text>
</comment>